<dbReference type="InterPro" id="IPR032717">
    <property type="entry name" value="Mss51_Znf"/>
</dbReference>
<evidence type="ECO:0000313" key="5">
    <source>
        <dbReference type="Proteomes" id="UP000774326"/>
    </source>
</evidence>
<evidence type="ECO:0000313" key="4">
    <source>
        <dbReference type="EMBL" id="KAH3673039.1"/>
    </source>
</evidence>
<keyword evidence="5" id="KW-1185">Reference proteome</keyword>
<evidence type="ECO:0008006" key="6">
    <source>
        <dbReference type="Google" id="ProtNLM"/>
    </source>
</evidence>
<evidence type="ECO:0000259" key="3">
    <source>
        <dbReference type="Pfam" id="PF20179"/>
    </source>
</evidence>
<dbReference type="Proteomes" id="UP000774326">
    <property type="component" value="Unassembled WGS sequence"/>
</dbReference>
<organism evidence="4 5">
    <name type="scientific">Wickerhamomyces pijperi</name>
    <name type="common">Yeast</name>
    <name type="synonym">Pichia pijperi</name>
    <dbReference type="NCBI Taxonomy" id="599730"/>
    <lineage>
        <taxon>Eukaryota</taxon>
        <taxon>Fungi</taxon>
        <taxon>Dikarya</taxon>
        <taxon>Ascomycota</taxon>
        <taxon>Saccharomycotina</taxon>
        <taxon>Saccharomycetes</taxon>
        <taxon>Phaffomycetales</taxon>
        <taxon>Wickerhamomycetaceae</taxon>
        <taxon>Wickerhamomyces</taxon>
    </lineage>
</organism>
<dbReference type="Pfam" id="PF20179">
    <property type="entry name" value="MSS51_C"/>
    <property type="match status" value="1"/>
</dbReference>
<dbReference type="AlphaFoldDB" id="A0A9P8TBW1"/>
<sequence length="506" mass="58647">MFASRRLTPQVLRSSSSKLNGRFIPTQRHANRNIMNIIRNALGMDPPPSPFEPSEENRFHPWDSSPSPDLRHRAATIRALAKCPVTGKEINFTCPYSGIPTHHSKEAWEQDTEYHATKKYEILKKVNIYEHDLRSGREFPEFDFPGKQTFESQVNLSNWDLYFYTRQFYSMDTEFQLAAVTKMLSYPVTIGSILHQYSPYLLQPKGPVALEGLKSLAALRYSLYPNQRSNTFKDRPLRLFIIGARAEGQLPGHVWKQLCYLFPEIEFELHFIGPECYYDTDKRSYLTSQKPIVKRVDESLSMIYHTDYFHVFHQAQDFFPYDPYLDSFFTFHPGLAYPDVTDLWKQSLPGLLETKCPIFITGYHEKDANADIKWIMDNFEKDLDVLVNKTDNLFASTKWELNDLNPQETYRFNQFLFGIRGAPYFSNLTIHAISEKSPNESISSSLINGEHVSIISDAVISGMDLPRTFKATLITADNFWKHFKFNPGKLICFVLSELSLDVVWNK</sequence>
<dbReference type="PANTHER" id="PTHR28069:SF1">
    <property type="entry name" value="PROTEIN MSS51, MITOCHONDRIAL"/>
    <property type="match status" value="1"/>
</dbReference>
<protein>
    <recommendedName>
        <fullName evidence="6">Vps72/YL1 C-terminal domain-containing protein</fullName>
    </recommendedName>
</protein>
<feature type="domain" description="Mitochondrial splicing suppressor 51-like C-terminal" evidence="3">
    <location>
        <begin position="223"/>
        <end position="402"/>
    </location>
</feature>
<dbReference type="PANTHER" id="PTHR28069">
    <property type="entry name" value="GH20023P"/>
    <property type="match status" value="1"/>
</dbReference>
<reference evidence="4" key="2">
    <citation type="submission" date="2021-01" db="EMBL/GenBank/DDBJ databases">
        <authorList>
            <person name="Schikora-Tamarit M.A."/>
        </authorList>
    </citation>
    <scope>NUCLEOTIDE SEQUENCE</scope>
    <source>
        <strain evidence="4">CBS2887</strain>
    </source>
</reference>
<dbReference type="InterPro" id="IPR046824">
    <property type="entry name" value="Mss51-like_C"/>
</dbReference>
<feature type="region of interest" description="Disordered" evidence="1">
    <location>
        <begin position="47"/>
        <end position="67"/>
    </location>
</feature>
<dbReference type="Pfam" id="PF13824">
    <property type="entry name" value="zf-Mss51"/>
    <property type="match status" value="1"/>
</dbReference>
<accession>A0A9P8TBW1</accession>
<comment type="caution">
    <text evidence="4">The sequence shown here is derived from an EMBL/GenBank/DDBJ whole genome shotgun (WGS) entry which is preliminary data.</text>
</comment>
<feature type="domain" description="Mitochondrial splicing suppressor 51 zinc-finger" evidence="2">
    <location>
        <begin position="82"/>
        <end position="133"/>
    </location>
</feature>
<dbReference type="GO" id="GO:0005739">
    <property type="term" value="C:mitochondrion"/>
    <property type="evidence" value="ECO:0007669"/>
    <property type="project" value="GOC"/>
</dbReference>
<dbReference type="GO" id="GO:0033617">
    <property type="term" value="P:mitochondrial respiratory chain complex IV assembly"/>
    <property type="evidence" value="ECO:0007669"/>
    <property type="project" value="TreeGrafter"/>
</dbReference>
<evidence type="ECO:0000256" key="1">
    <source>
        <dbReference type="SAM" id="MobiDB-lite"/>
    </source>
</evidence>
<evidence type="ECO:0000259" key="2">
    <source>
        <dbReference type="Pfam" id="PF13824"/>
    </source>
</evidence>
<proteinExistence type="predicted"/>
<dbReference type="EMBL" id="JAEUBG010005713">
    <property type="protein sequence ID" value="KAH3673039.1"/>
    <property type="molecule type" value="Genomic_DNA"/>
</dbReference>
<gene>
    <name evidence="4" type="ORF">WICPIJ_009925</name>
</gene>
<reference evidence="4" key="1">
    <citation type="journal article" date="2021" name="Open Biol.">
        <title>Shared evolutionary footprints suggest mitochondrial oxidative damage underlies multiple complex I losses in fungi.</title>
        <authorList>
            <person name="Schikora-Tamarit M.A."/>
            <person name="Marcet-Houben M."/>
            <person name="Nosek J."/>
            <person name="Gabaldon T."/>
        </authorList>
    </citation>
    <scope>NUCLEOTIDE SEQUENCE</scope>
    <source>
        <strain evidence="4">CBS2887</strain>
    </source>
</reference>
<dbReference type="OrthoDB" id="5282002at2759"/>
<name>A0A9P8TBW1_WICPI</name>